<keyword evidence="3" id="KW-1185">Reference proteome</keyword>
<dbReference type="OrthoDB" id="270808at2157"/>
<evidence type="ECO:0000259" key="1">
    <source>
        <dbReference type="Pfam" id="PF18545"/>
    </source>
</evidence>
<reference evidence="2 3" key="1">
    <citation type="submission" date="2018-10" db="EMBL/GenBank/DDBJ databases">
        <title>Natrarchaeobius chitinivorans gen. nov., sp. nov., and Natrarchaeobius haloalkaliphilus sp. nov., alkaliphilic, chitin-utilizing haloarchaea from hypersaline alkaline lakes.</title>
        <authorList>
            <person name="Sorokin D.Y."/>
            <person name="Elcheninov A.G."/>
            <person name="Kostrikina N.A."/>
            <person name="Bale N.J."/>
            <person name="Sinninghe Damste J.S."/>
            <person name="Khijniak T.V."/>
            <person name="Kublanov I.V."/>
            <person name="Toshchakov S.V."/>
        </authorList>
    </citation>
    <scope>NUCLEOTIDE SEQUENCE [LARGE SCALE GENOMIC DNA]</scope>
    <source>
        <strain evidence="2 3">AArcht7</strain>
    </source>
</reference>
<organism evidence="2 3">
    <name type="scientific">Natrarchaeobius chitinivorans</name>
    <dbReference type="NCBI Taxonomy" id="1679083"/>
    <lineage>
        <taxon>Archaea</taxon>
        <taxon>Methanobacteriati</taxon>
        <taxon>Methanobacteriota</taxon>
        <taxon>Stenosarchaea group</taxon>
        <taxon>Halobacteria</taxon>
        <taxon>Halobacteriales</taxon>
        <taxon>Natrialbaceae</taxon>
        <taxon>Natrarchaeobius</taxon>
    </lineage>
</organism>
<dbReference type="AlphaFoldDB" id="A0A3N6NI74"/>
<accession>A0A3N6NI74</accession>
<comment type="caution">
    <text evidence="2">The sequence shown here is derived from an EMBL/GenBank/DDBJ whole genome shotgun (WGS) entry which is preliminary data.</text>
</comment>
<sequence>MTERRIRESPGYALGRRVQYERGENEPPSVAVAIALARYFDEDPTSSSTKLYDYVDPEALDALFGETDGGTDRTATRIEFDVDDVTVVVQPTRVEIAPSA</sequence>
<gene>
    <name evidence="2" type="ORF">EA472_16640</name>
</gene>
<dbReference type="InterPro" id="IPR040624">
    <property type="entry name" value="HalOD1"/>
</dbReference>
<dbReference type="Proteomes" id="UP000281431">
    <property type="component" value="Unassembled WGS sequence"/>
</dbReference>
<dbReference type="EMBL" id="REFZ01000012">
    <property type="protein sequence ID" value="RQG98842.1"/>
    <property type="molecule type" value="Genomic_DNA"/>
</dbReference>
<evidence type="ECO:0000313" key="3">
    <source>
        <dbReference type="Proteomes" id="UP000281431"/>
    </source>
</evidence>
<protein>
    <recommendedName>
        <fullName evidence="1">Halobacterial output domain-containing protein</fullName>
    </recommendedName>
</protein>
<feature type="domain" description="Halobacterial output" evidence="1">
    <location>
        <begin position="24"/>
        <end position="97"/>
    </location>
</feature>
<evidence type="ECO:0000313" key="2">
    <source>
        <dbReference type="EMBL" id="RQG98842.1"/>
    </source>
</evidence>
<name>A0A3N6NI74_NATCH</name>
<dbReference type="Pfam" id="PF18545">
    <property type="entry name" value="HalOD1"/>
    <property type="match status" value="1"/>
</dbReference>
<proteinExistence type="predicted"/>